<sequence length="120" mass="13505">MDANGSKVTIQGVHLYGIQIAMSKWIQRANHVLPSSFRTTPRQPSPHAAALQHHWSTARLCSSKHATRRAYPPAATLHDNRHLHITAVLCSTHVTRWPAQTLSVRLIEKMQILCCENHFG</sequence>
<evidence type="ECO:0000313" key="1">
    <source>
        <dbReference type="EMBL" id="KAI5663275.1"/>
    </source>
</evidence>
<protein>
    <submittedName>
        <fullName evidence="1">Uncharacterized protein</fullName>
    </submittedName>
</protein>
<name>A0ACC0ASL6_CATRO</name>
<reference evidence="2" key="1">
    <citation type="journal article" date="2023" name="Nat. Plants">
        <title>Single-cell RNA sequencing provides a high-resolution roadmap for understanding the multicellular compartmentation of specialized metabolism.</title>
        <authorList>
            <person name="Sun S."/>
            <person name="Shen X."/>
            <person name="Li Y."/>
            <person name="Li Y."/>
            <person name="Wang S."/>
            <person name="Li R."/>
            <person name="Zhang H."/>
            <person name="Shen G."/>
            <person name="Guo B."/>
            <person name="Wei J."/>
            <person name="Xu J."/>
            <person name="St-Pierre B."/>
            <person name="Chen S."/>
            <person name="Sun C."/>
        </authorList>
    </citation>
    <scope>NUCLEOTIDE SEQUENCE [LARGE SCALE GENOMIC DNA]</scope>
</reference>
<gene>
    <name evidence="1" type="ORF">M9H77_22598</name>
</gene>
<organism evidence="1 2">
    <name type="scientific">Catharanthus roseus</name>
    <name type="common">Madagascar periwinkle</name>
    <name type="synonym">Vinca rosea</name>
    <dbReference type="NCBI Taxonomy" id="4058"/>
    <lineage>
        <taxon>Eukaryota</taxon>
        <taxon>Viridiplantae</taxon>
        <taxon>Streptophyta</taxon>
        <taxon>Embryophyta</taxon>
        <taxon>Tracheophyta</taxon>
        <taxon>Spermatophyta</taxon>
        <taxon>Magnoliopsida</taxon>
        <taxon>eudicotyledons</taxon>
        <taxon>Gunneridae</taxon>
        <taxon>Pentapetalae</taxon>
        <taxon>asterids</taxon>
        <taxon>lamiids</taxon>
        <taxon>Gentianales</taxon>
        <taxon>Apocynaceae</taxon>
        <taxon>Rauvolfioideae</taxon>
        <taxon>Vinceae</taxon>
        <taxon>Catharanthinae</taxon>
        <taxon>Catharanthus</taxon>
    </lineage>
</organism>
<proteinExistence type="predicted"/>
<dbReference type="Proteomes" id="UP001060085">
    <property type="component" value="Linkage Group LG05"/>
</dbReference>
<dbReference type="EMBL" id="CM044705">
    <property type="protein sequence ID" value="KAI5663275.1"/>
    <property type="molecule type" value="Genomic_DNA"/>
</dbReference>
<keyword evidence="2" id="KW-1185">Reference proteome</keyword>
<comment type="caution">
    <text evidence="1">The sequence shown here is derived from an EMBL/GenBank/DDBJ whole genome shotgun (WGS) entry which is preliminary data.</text>
</comment>
<evidence type="ECO:0000313" key="2">
    <source>
        <dbReference type="Proteomes" id="UP001060085"/>
    </source>
</evidence>
<accession>A0ACC0ASL6</accession>